<dbReference type="Gene3D" id="3.20.20.70">
    <property type="entry name" value="Aldolase class I"/>
    <property type="match status" value="1"/>
</dbReference>
<name>A0A1D8B0V5_9ACTO</name>
<reference evidence="9 10" key="1">
    <citation type="submission" date="2016-09" db="EMBL/GenBank/DDBJ databases">
        <title>Complete genome sequence of Actinomyces hongkongensis HKU8.</title>
        <authorList>
            <person name="Gao Y.-X."/>
            <person name="Zhou Y.-Y."/>
            <person name="Xie Y."/>
            <person name="Wang M."/>
            <person name="Wang S.-J."/>
            <person name="Shen S.-G."/>
        </authorList>
    </citation>
    <scope>NUCLEOTIDE SEQUENCE [LARGE SCALE GENOMIC DNA]</scope>
    <source>
        <strain evidence="9 10">HKU8</strain>
    </source>
</reference>
<evidence type="ECO:0000259" key="8">
    <source>
        <dbReference type="PROSITE" id="PS51918"/>
    </source>
</evidence>
<dbReference type="NCBIfam" id="TIGR03942">
    <property type="entry name" value="sulfatase_rSAM"/>
    <property type="match status" value="1"/>
</dbReference>
<evidence type="ECO:0000256" key="1">
    <source>
        <dbReference type="ARBA" id="ARBA00001966"/>
    </source>
</evidence>
<dbReference type="AlphaFoldDB" id="A0A1D8B0V5"/>
<proteinExistence type="inferred from homology"/>
<evidence type="ECO:0000256" key="3">
    <source>
        <dbReference type="ARBA" id="ARBA00022691"/>
    </source>
</evidence>
<keyword evidence="2" id="KW-0004">4Fe-4S</keyword>
<keyword evidence="6" id="KW-0411">Iron-sulfur</keyword>
<dbReference type="SFLD" id="SFLDS00029">
    <property type="entry name" value="Radical_SAM"/>
    <property type="match status" value="1"/>
</dbReference>
<evidence type="ECO:0000313" key="10">
    <source>
        <dbReference type="Proteomes" id="UP000095214"/>
    </source>
</evidence>
<dbReference type="Pfam" id="PF04055">
    <property type="entry name" value="Radical_SAM"/>
    <property type="match status" value="1"/>
</dbReference>
<dbReference type="SFLD" id="SFLDF00285">
    <property type="entry name" value="anaerobic_Ser-type_sulfatase-m"/>
    <property type="match status" value="1"/>
</dbReference>
<protein>
    <submittedName>
        <fullName evidence="9">Anaerobic sulfatase maturase</fullName>
    </submittedName>
</protein>
<dbReference type="Proteomes" id="UP000095214">
    <property type="component" value="Chromosome"/>
</dbReference>
<keyword evidence="10" id="KW-1185">Reference proteome</keyword>
<evidence type="ECO:0000256" key="4">
    <source>
        <dbReference type="ARBA" id="ARBA00022723"/>
    </source>
</evidence>
<evidence type="ECO:0000256" key="7">
    <source>
        <dbReference type="ARBA" id="ARBA00023601"/>
    </source>
</evidence>
<feature type="domain" description="Radical SAM core" evidence="8">
    <location>
        <begin position="1"/>
        <end position="229"/>
    </location>
</feature>
<evidence type="ECO:0000256" key="6">
    <source>
        <dbReference type="ARBA" id="ARBA00023014"/>
    </source>
</evidence>
<evidence type="ECO:0000256" key="2">
    <source>
        <dbReference type="ARBA" id="ARBA00022485"/>
    </source>
</evidence>
<dbReference type="InterPro" id="IPR047207">
    <property type="entry name" value="SPASM_anSME"/>
</dbReference>
<keyword evidence="3" id="KW-0949">S-adenosyl-L-methionine</keyword>
<dbReference type="SUPFAM" id="SSF102114">
    <property type="entry name" value="Radical SAM enzymes"/>
    <property type="match status" value="1"/>
</dbReference>
<dbReference type="SFLD" id="SFLDG01067">
    <property type="entry name" value="SPASM/twitch_domain_containing"/>
    <property type="match status" value="1"/>
</dbReference>
<dbReference type="InterPro" id="IPR034491">
    <property type="entry name" value="Anaerob_Ser_sulfatase-maturase"/>
</dbReference>
<dbReference type="OrthoDB" id="9782387at2"/>
<keyword evidence="5" id="KW-0408">Iron</keyword>
<comment type="similarity">
    <text evidence="7">Belongs to the radical SAM superfamily. Anaerobic sulfatase-maturating enzyme family.</text>
</comment>
<dbReference type="SFLD" id="SFLDG01072">
    <property type="entry name" value="dehydrogenase_like"/>
    <property type="match status" value="1"/>
</dbReference>
<dbReference type="NCBIfam" id="TIGR04085">
    <property type="entry name" value="rSAM_more_4Fe4S"/>
    <property type="match status" value="1"/>
</dbReference>
<dbReference type="InterPro" id="IPR023867">
    <property type="entry name" value="Sulphatase_maturase_rSAM"/>
</dbReference>
<keyword evidence="4" id="KW-0479">Metal-binding</keyword>
<organism evidence="9 10">
    <name type="scientific">Pauljensenia hongkongensis</name>
    <dbReference type="NCBI Taxonomy" id="178339"/>
    <lineage>
        <taxon>Bacteria</taxon>
        <taxon>Bacillati</taxon>
        <taxon>Actinomycetota</taxon>
        <taxon>Actinomycetes</taxon>
        <taxon>Actinomycetales</taxon>
        <taxon>Actinomycetaceae</taxon>
        <taxon>Pauljensenia</taxon>
    </lineage>
</organism>
<dbReference type="InterPro" id="IPR023885">
    <property type="entry name" value="4Fe4S-binding_SPASM_dom"/>
</dbReference>
<dbReference type="PROSITE" id="PS51918">
    <property type="entry name" value="RADICAL_SAM"/>
    <property type="match status" value="1"/>
</dbReference>
<dbReference type="KEGG" id="phon:BH719_01620"/>
<dbReference type="InterPro" id="IPR013785">
    <property type="entry name" value="Aldolase_TIM"/>
</dbReference>
<dbReference type="CDD" id="cd21120">
    <property type="entry name" value="SPASM_anSME"/>
    <property type="match status" value="1"/>
</dbReference>
<dbReference type="GO" id="GO:0046872">
    <property type="term" value="F:metal ion binding"/>
    <property type="evidence" value="ECO:0007669"/>
    <property type="project" value="UniProtKB-KW"/>
</dbReference>
<dbReference type="PANTHER" id="PTHR43273:SF3">
    <property type="entry name" value="ANAEROBIC SULFATASE-MATURATING ENZYME HOMOLOG ASLB-RELATED"/>
    <property type="match status" value="1"/>
</dbReference>
<gene>
    <name evidence="9" type="ORF">BH719_01620</name>
</gene>
<accession>A0A1D8B0V5</accession>
<dbReference type="GO" id="GO:0051539">
    <property type="term" value="F:4 iron, 4 sulfur cluster binding"/>
    <property type="evidence" value="ECO:0007669"/>
    <property type="project" value="UniProtKB-KW"/>
</dbReference>
<dbReference type="EMBL" id="CP017298">
    <property type="protein sequence ID" value="AOS46734.1"/>
    <property type="molecule type" value="Genomic_DNA"/>
</dbReference>
<evidence type="ECO:0000256" key="5">
    <source>
        <dbReference type="ARBA" id="ARBA00023004"/>
    </source>
</evidence>
<dbReference type="InterPro" id="IPR058240">
    <property type="entry name" value="rSAM_sf"/>
</dbReference>
<dbReference type="CDD" id="cd01335">
    <property type="entry name" value="Radical_SAM"/>
    <property type="match status" value="1"/>
</dbReference>
<dbReference type="InterPro" id="IPR007197">
    <property type="entry name" value="rSAM"/>
</dbReference>
<evidence type="ECO:0000313" key="9">
    <source>
        <dbReference type="EMBL" id="AOS46734.1"/>
    </source>
</evidence>
<dbReference type="GO" id="GO:0016491">
    <property type="term" value="F:oxidoreductase activity"/>
    <property type="evidence" value="ECO:0007669"/>
    <property type="project" value="InterPro"/>
</dbReference>
<dbReference type="PANTHER" id="PTHR43273">
    <property type="entry name" value="ANAEROBIC SULFATASE-MATURATING ENZYME HOMOLOG ASLB-RELATED"/>
    <property type="match status" value="1"/>
</dbReference>
<dbReference type="RefSeq" id="WP_009400196.1">
    <property type="nucleotide sequence ID" value="NZ_CP017298.1"/>
</dbReference>
<comment type="cofactor">
    <cofactor evidence="1">
        <name>[4Fe-4S] cluster</name>
        <dbReference type="ChEBI" id="CHEBI:49883"/>
    </cofactor>
</comment>
<dbReference type="SFLD" id="SFLDG01386">
    <property type="entry name" value="main_SPASM_domain-containing"/>
    <property type="match status" value="1"/>
</dbReference>
<sequence>MTSPLPFSVVVKPTGAACNLDCQYCFFLSKELLYSARSQMMGEDTLEEYVRAHLRASPDGEVAMLWQGGEPALRGLPFFRAAVDACERHRRPAQRVRHCLQTNGTLIDDEWARFLADNGFLVGVSIDGPAPLHDAYRLNRGGRGTHSMVMRGWEALERAGADVNVLCAVHAANQDHGAEVYRYFRDGLGARFLQFIPIVERVPAAALAQAEAGWRSGGAALLYRQEGDRVTSRSASPASYGAFLCEVFDQWLPRDVGGVFVQDFDSALSALFGAPTVCAHAPRCGANMAMEFNGDVYACDHWVEPDWLIGNIADSSFAQLAFSPRMREFAEKKPDLDPGCRSCPHLPLCWGGCPKDRFVPTASGARRNYLCEGYRAFYSHASPALAAMARLLRSGRPASDIMDPGTAALLGAALPAVADDSCAPAR</sequence>
<dbReference type="Pfam" id="PF13186">
    <property type="entry name" value="SPASM"/>
    <property type="match status" value="1"/>
</dbReference>